<reference evidence="1" key="1">
    <citation type="submission" date="2023-02" db="EMBL/GenBank/DDBJ databases">
        <title>tmexCD-toprJ-like cluster.</title>
        <authorList>
            <person name="Gao X."/>
            <person name="Wang C."/>
            <person name="Liu J."/>
        </authorList>
    </citation>
    <scope>NUCLEOTIDE SEQUENCE</scope>
    <source>
        <strain evidence="1">GDW21C697WI</strain>
    </source>
</reference>
<evidence type="ECO:0000313" key="1">
    <source>
        <dbReference type="EMBL" id="WEA18657.1"/>
    </source>
</evidence>
<accession>A0AAJ5S1Y0</accession>
<gene>
    <name evidence="1" type="ORF">PWA60_15205</name>
</gene>
<protein>
    <submittedName>
        <fullName evidence="1">Uncharacterized protein</fullName>
    </submittedName>
</protein>
<name>A0AAJ5S1Y0_9PSED</name>
<dbReference type="AlphaFoldDB" id="A0AAJ5S1Y0"/>
<dbReference type="RefSeq" id="WP_274999894.1">
    <property type="nucleotide sequence ID" value="NZ_CP118677.1"/>
</dbReference>
<evidence type="ECO:0000313" key="2">
    <source>
        <dbReference type="Proteomes" id="UP001217631"/>
    </source>
</evidence>
<sequence length="199" mass="23089">MPRLIYGVGVRDLPYQIAGQDGYPQRDPCYAKWSDMLMRCYSSKFTEKYQRYRGCTVHPDWLLFSGFKAWMKDQAWQGMVLDKDLIVPGNKQYSAESCAFIPPWLNAFLAIFSPRSSALPMGVSTEGPRFRSRFDSPTGQVRLGVFDDAQEAHRAYLVFRLKRLEENILRYLEEPNQQERVTRALRYLAARQAELIEAS</sequence>
<organism evidence="1 2">
    <name type="scientific">Pseudomonas juntendi</name>
    <dbReference type="NCBI Taxonomy" id="2666183"/>
    <lineage>
        <taxon>Bacteria</taxon>
        <taxon>Pseudomonadati</taxon>
        <taxon>Pseudomonadota</taxon>
        <taxon>Gammaproteobacteria</taxon>
        <taxon>Pseudomonadales</taxon>
        <taxon>Pseudomonadaceae</taxon>
        <taxon>Pseudomonas</taxon>
    </lineage>
</organism>
<dbReference type="EMBL" id="CP118677">
    <property type="protein sequence ID" value="WEA18657.1"/>
    <property type="molecule type" value="Genomic_DNA"/>
</dbReference>
<dbReference type="Proteomes" id="UP001217631">
    <property type="component" value="Chromosome"/>
</dbReference>
<proteinExistence type="predicted"/>